<feature type="region of interest" description="Disordered" evidence="2">
    <location>
        <begin position="63"/>
        <end position="159"/>
    </location>
</feature>
<dbReference type="InterPro" id="IPR002696">
    <property type="entry name" value="Membr_insert_effic_factor_YidD"/>
</dbReference>
<dbReference type="PANTHER" id="PTHR33383:SF1">
    <property type="entry name" value="MEMBRANE PROTEIN INSERTION EFFICIENCY FACTOR-RELATED"/>
    <property type="match status" value="1"/>
</dbReference>
<reference evidence="3 4" key="2">
    <citation type="submission" date="2018-12" db="EMBL/GenBank/DDBJ databases">
        <title>Nakamurella antarcticus sp. nov., isolated from Antarctica South Shetland Islands soil.</title>
        <authorList>
            <person name="Peng F."/>
        </authorList>
    </citation>
    <scope>NUCLEOTIDE SEQUENCE [LARGE SCALE GENOMIC DNA]</scope>
    <source>
        <strain evidence="3 4">S14-144</strain>
    </source>
</reference>
<dbReference type="KEGG" id="nak:EH165_15205"/>
<organism evidence="3 4">
    <name type="scientific">Nakamurella antarctica</name>
    <dbReference type="NCBI Taxonomy" id="1902245"/>
    <lineage>
        <taxon>Bacteria</taxon>
        <taxon>Bacillati</taxon>
        <taxon>Actinomycetota</taxon>
        <taxon>Actinomycetes</taxon>
        <taxon>Nakamurellales</taxon>
        <taxon>Nakamurellaceae</taxon>
        <taxon>Nakamurella</taxon>
    </lineage>
</organism>
<gene>
    <name evidence="3" type="primary">yidD</name>
    <name evidence="3" type="ORF">EH165_15205</name>
</gene>
<keyword evidence="4" id="KW-1185">Reference proteome</keyword>
<dbReference type="SMART" id="SM01234">
    <property type="entry name" value="Haemolytic"/>
    <property type="match status" value="1"/>
</dbReference>
<proteinExistence type="inferred from homology"/>
<dbReference type="Pfam" id="PF01809">
    <property type="entry name" value="YidD"/>
    <property type="match status" value="1"/>
</dbReference>
<keyword evidence="1" id="KW-1003">Cell membrane</keyword>
<feature type="compositionally biased region" description="Basic and acidic residues" evidence="2">
    <location>
        <begin position="77"/>
        <end position="86"/>
    </location>
</feature>
<dbReference type="PANTHER" id="PTHR33383">
    <property type="entry name" value="MEMBRANE PROTEIN INSERTION EFFICIENCY FACTOR-RELATED"/>
    <property type="match status" value="1"/>
</dbReference>
<dbReference type="GO" id="GO:0005886">
    <property type="term" value="C:plasma membrane"/>
    <property type="evidence" value="ECO:0007669"/>
    <property type="project" value="UniProtKB-SubCell"/>
</dbReference>
<keyword evidence="1" id="KW-0472">Membrane</keyword>
<evidence type="ECO:0000256" key="2">
    <source>
        <dbReference type="SAM" id="MobiDB-lite"/>
    </source>
</evidence>
<dbReference type="Proteomes" id="UP000268084">
    <property type="component" value="Chromosome"/>
</dbReference>
<dbReference type="EMBL" id="CP034170">
    <property type="protein sequence ID" value="AZI59285.1"/>
    <property type="molecule type" value="Genomic_DNA"/>
</dbReference>
<sequence>MNWFAKALVAPIKVYQRFISPALPPNCRFTPSCSAYMVGAITEHGPGKGLWLGVRRIGRCHPWNAGGYDPVPQGSGHIEEPGRKGDASGVDTTASGSSDVNSPTRGLLGSGARSSDSLSSDVRGENIRSNSGSDDLSTDQHSSSLGLVASTKVIGRGNA</sequence>
<dbReference type="OrthoDB" id="9801753at2"/>
<name>A0A3G8ZR46_9ACTN</name>
<dbReference type="AlphaFoldDB" id="A0A3G8ZR46"/>
<evidence type="ECO:0000256" key="1">
    <source>
        <dbReference type="HAMAP-Rule" id="MF_00386"/>
    </source>
</evidence>
<comment type="subcellular location">
    <subcellularLocation>
        <location evidence="1">Cell membrane</location>
        <topology evidence="1">Peripheral membrane protein</topology>
        <orientation evidence="1">Cytoplasmic side</orientation>
    </subcellularLocation>
</comment>
<dbReference type="HAMAP" id="MF_00386">
    <property type="entry name" value="UPF0161_YidD"/>
    <property type="match status" value="1"/>
</dbReference>
<comment type="function">
    <text evidence="1">Could be involved in insertion of integral membrane proteins into the membrane.</text>
</comment>
<feature type="compositionally biased region" description="Polar residues" evidence="2">
    <location>
        <begin position="90"/>
        <end position="104"/>
    </location>
</feature>
<accession>A0A3G8ZR46</accession>
<protein>
    <recommendedName>
        <fullName evidence="1">Putative membrane protein insertion efficiency factor</fullName>
    </recommendedName>
</protein>
<dbReference type="NCBIfam" id="TIGR00278">
    <property type="entry name" value="membrane protein insertion efficiency factor YidD"/>
    <property type="match status" value="1"/>
</dbReference>
<evidence type="ECO:0000313" key="4">
    <source>
        <dbReference type="Proteomes" id="UP000268084"/>
    </source>
</evidence>
<reference evidence="3 4" key="1">
    <citation type="submission" date="2018-11" db="EMBL/GenBank/DDBJ databases">
        <authorList>
            <person name="Da X."/>
        </authorList>
    </citation>
    <scope>NUCLEOTIDE SEQUENCE [LARGE SCALE GENOMIC DNA]</scope>
    <source>
        <strain evidence="3 4">S14-144</strain>
    </source>
</reference>
<feature type="compositionally biased region" description="Polar residues" evidence="2">
    <location>
        <begin position="127"/>
        <end position="145"/>
    </location>
</feature>
<evidence type="ECO:0000313" key="3">
    <source>
        <dbReference type="EMBL" id="AZI59285.1"/>
    </source>
</evidence>
<comment type="similarity">
    <text evidence="1">Belongs to the UPF0161 family.</text>
</comment>
<dbReference type="RefSeq" id="WP_124800189.1">
    <property type="nucleotide sequence ID" value="NZ_CP034170.1"/>
</dbReference>
<feature type="compositionally biased region" description="Low complexity" evidence="2">
    <location>
        <begin position="105"/>
        <end position="121"/>
    </location>
</feature>